<protein>
    <recommendedName>
        <fullName evidence="6">Piwi-domain-containing protein</fullName>
    </recommendedName>
</protein>
<feature type="domain" description="Piwi" evidence="3">
    <location>
        <begin position="641"/>
        <end position="938"/>
    </location>
</feature>
<dbReference type="Pfam" id="PF02170">
    <property type="entry name" value="PAZ"/>
    <property type="match status" value="1"/>
</dbReference>
<dbReference type="Gene3D" id="3.30.420.10">
    <property type="entry name" value="Ribonuclease H-like superfamily/Ribonuclease H"/>
    <property type="match status" value="1"/>
</dbReference>
<evidence type="ECO:0000259" key="3">
    <source>
        <dbReference type="PROSITE" id="PS50822"/>
    </source>
</evidence>
<dbReference type="InterPro" id="IPR032472">
    <property type="entry name" value="ArgoL2"/>
</dbReference>
<dbReference type="Pfam" id="PF02171">
    <property type="entry name" value="Piwi"/>
    <property type="match status" value="1"/>
</dbReference>
<evidence type="ECO:0000259" key="2">
    <source>
        <dbReference type="PROSITE" id="PS50821"/>
    </source>
</evidence>
<dbReference type="CDD" id="cd04657">
    <property type="entry name" value="Piwi_ago-like"/>
    <property type="match status" value="1"/>
</dbReference>
<evidence type="ECO:0000313" key="4">
    <source>
        <dbReference type="EMBL" id="KAK5174216.1"/>
    </source>
</evidence>
<feature type="region of interest" description="Disordered" evidence="1">
    <location>
        <begin position="1"/>
        <end position="50"/>
    </location>
</feature>
<dbReference type="InterPro" id="IPR003100">
    <property type="entry name" value="PAZ_dom"/>
</dbReference>
<dbReference type="InterPro" id="IPR036085">
    <property type="entry name" value="PAZ_dom_sf"/>
</dbReference>
<evidence type="ECO:0000256" key="1">
    <source>
        <dbReference type="SAM" id="MobiDB-lite"/>
    </source>
</evidence>
<feature type="domain" description="PAZ" evidence="2">
    <location>
        <begin position="319"/>
        <end position="449"/>
    </location>
</feature>
<dbReference type="Gene3D" id="2.170.260.10">
    <property type="entry name" value="paz domain"/>
    <property type="match status" value="1"/>
</dbReference>
<dbReference type="GO" id="GO:0003723">
    <property type="term" value="F:RNA binding"/>
    <property type="evidence" value="ECO:0007669"/>
    <property type="project" value="InterPro"/>
</dbReference>
<dbReference type="Pfam" id="PF16488">
    <property type="entry name" value="ArgoL2"/>
    <property type="match status" value="1"/>
</dbReference>
<sequence>MSGRPRGRAQGGGGGPPGAGQQTQLPQHTVPREVNGIFGGTAPNPDPSVTAAEDALLPTTRDKSFEFTYTVKNKSPAPDELDFTVSMPGRRGYGTEGQEITLRTNYFKFNSDNTILFRYDLSLGSDISRPKRRRLIDEVLRDAMFQGKAVATDYSNVIITTSKLNIGKGWSVGKDMVVPTEPGNTPQNVNQTAVPGFVVAARARNTVKVKLELGTQFTPNDLVQYLSSNAPGAEYLSRDELIQAYNIIMCKRPQETDGIVKAGGNKFYPIAEQQGPDKPRDLGKGLLAYRGYYSSVRPSIGRLLVNINVTAGAFYQPFAVIDLLRASGIPFQQLGLCEAFIRMLKVRAVYKVRGQPDMVKIKTIVGFAPGPGRDRPNRGPRFGDARAVHFDLNTKDANGNTSQTRRISVFDYWKDERGIVIQRPELPVLNVGTPKDPQYMPMEICQVLPGQQYKRMLQGPQTTEMLTFAARKPADNAMSIAGTPGSGLKVFGLAGDTQRQFVNRFGISVGKDMITVPGRILDTPEVRYKNNNSLRPDNGSWNLTKKVFEAGGSFSKWQILVINPQRGEALQAKPDPRSGLNDAQSTLAELPRTVSRYGVRLGQQAPTQYIRLDFLDAPNRASNESKIVQAFKKAQQAGVSMLFVVLPEADKWLYARIKYNGDVGAGIHSVCAVGSKLQTGKGQPMFFANLGLKFCIKGKGVPHKVPNTLSAPLDNNTMLMGIDVTHPSPGSKQGAPSISAVVASTDADLAQWPGSIRLQTGMQEMVQGLATMVIERLRLWLKKNGSLPTKIVLYRDGVSEGQYGLVLRHELPAFHEAFKQLYGAEDKWPAMAIIIVGKRHHTRFYPTKEAEADRRSKNPAPGTIVDRGIAGKILSEFWLQAHHGLQGTARPAHYVVIKDDIKFEADQLQGFTHKLCYLFNRATKAVSICPPAYYADLLCERGRAYLFTTLAENTERAADSSDNSSNAGPAPLTPAAQIALGWSRPGAVHPNLAESTWYI</sequence>
<dbReference type="PROSITE" id="PS50821">
    <property type="entry name" value="PAZ"/>
    <property type="match status" value="1"/>
</dbReference>
<dbReference type="InterPro" id="IPR003165">
    <property type="entry name" value="Piwi"/>
</dbReference>
<dbReference type="Gene3D" id="3.40.50.2300">
    <property type="match status" value="1"/>
</dbReference>
<reference evidence="4 5" key="1">
    <citation type="submission" date="2023-08" db="EMBL/GenBank/DDBJ databases">
        <title>Black Yeasts Isolated from many extreme environments.</title>
        <authorList>
            <person name="Coleine C."/>
            <person name="Stajich J.E."/>
            <person name="Selbmann L."/>
        </authorList>
    </citation>
    <scope>NUCLEOTIDE SEQUENCE [LARGE SCALE GENOMIC DNA]</scope>
    <source>
        <strain evidence="4 5">CCFEE 5935</strain>
    </source>
</reference>
<dbReference type="GeneID" id="89922644"/>
<dbReference type="EMBL" id="JAVRRT010000002">
    <property type="protein sequence ID" value="KAK5174216.1"/>
    <property type="molecule type" value="Genomic_DNA"/>
</dbReference>
<dbReference type="CDD" id="cd02846">
    <property type="entry name" value="PAZ_argonaute_like"/>
    <property type="match status" value="1"/>
</dbReference>
<dbReference type="SMART" id="SM00950">
    <property type="entry name" value="Piwi"/>
    <property type="match status" value="1"/>
</dbReference>
<dbReference type="Proteomes" id="UP001337655">
    <property type="component" value="Unassembled WGS sequence"/>
</dbReference>
<dbReference type="InterPro" id="IPR045246">
    <property type="entry name" value="Piwi_ago-like"/>
</dbReference>
<proteinExistence type="predicted"/>
<keyword evidence="5" id="KW-1185">Reference proteome</keyword>
<dbReference type="InterPro" id="IPR014811">
    <property type="entry name" value="ArgoL1"/>
</dbReference>
<dbReference type="Pfam" id="PF08699">
    <property type="entry name" value="ArgoL1"/>
    <property type="match status" value="1"/>
</dbReference>
<feature type="compositionally biased region" description="Gly residues" evidence="1">
    <location>
        <begin position="9"/>
        <end position="18"/>
    </location>
</feature>
<gene>
    <name evidence="4" type="ORF">LTR77_001296</name>
</gene>
<dbReference type="SMART" id="SM01163">
    <property type="entry name" value="DUF1785"/>
    <property type="match status" value="1"/>
</dbReference>
<dbReference type="PANTHER" id="PTHR22891">
    <property type="entry name" value="EUKARYOTIC TRANSLATION INITIATION FACTOR 2C"/>
    <property type="match status" value="1"/>
</dbReference>
<dbReference type="InterPro" id="IPR012337">
    <property type="entry name" value="RNaseH-like_sf"/>
</dbReference>
<name>A0AAV9PMV7_9PEZI</name>
<dbReference type="RefSeq" id="XP_064662885.1">
    <property type="nucleotide sequence ID" value="XM_064798558.1"/>
</dbReference>
<dbReference type="InterPro" id="IPR036397">
    <property type="entry name" value="RNaseH_sf"/>
</dbReference>
<evidence type="ECO:0008006" key="6">
    <source>
        <dbReference type="Google" id="ProtNLM"/>
    </source>
</evidence>
<comment type="caution">
    <text evidence="4">The sequence shown here is derived from an EMBL/GenBank/DDBJ whole genome shotgun (WGS) entry which is preliminary data.</text>
</comment>
<dbReference type="PROSITE" id="PS50822">
    <property type="entry name" value="PIWI"/>
    <property type="match status" value="1"/>
</dbReference>
<dbReference type="InterPro" id="IPR032474">
    <property type="entry name" value="Argonaute_N"/>
</dbReference>
<accession>A0AAV9PMV7</accession>
<dbReference type="Pfam" id="PF16486">
    <property type="entry name" value="ArgoN"/>
    <property type="match status" value="1"/>
</dbReference>
<dbReference type="AlphaFoldDB" id="A0AAV9PMV7"/>
<dbReference type="SUPFAM" id="SSF101690">
    <property type="entry name" value="PAZ domain"/>
    <property type="match status" value="1"/>
</dbReference>
<organism evidence="4 5">
    <name type="scientific">Saxophila tyrrhenica</name>
    <dbReference type="NCBI Taxonomy" id="1690608"/>
    <lineage>
        <taxon>Eukaryota</taxon>
        <taxon>Fungi</taxon>
        <taxon>Dikarya</taxon>
        <taxon>Ascomycota</taxon>
        <taxon>Pezizomycotina</taxon>
        <taxon>Dothideomycetes</taxon>
        <taxon>Dothideomycetidae</taxon>
        <taxon>Mycosphaerellales</taxon>
        <taxon>Extremaceae</taxon>
        <taxon>Saxophila</taxon>
    </lineage>
</organism>
<evidence type="ECO:0000313" key="5">
    <source>
        <dbReference type="Proteomes" id="UP001337655"/>
    </source>
</evidence>
<dbReference type="SUPFAM" id="SSF53098">
    <property type="entry name" value="Ribonuclease H-like"/>
    <property type="match status" value="1"/>
</dbReference>